<sequence length="105" mass="11577">MSDGWPEALIERAEELEHEAARLRRAAGEARNAEMLLAALALVAEARSRGEISYPAMTVDQVLREGLAELEDWEALLVVERLLGEPYGSSGDLWIQWSERGAADA</sequence>
<dbReference type="RefSeq" id="WP_212554339.1">
    <property type="nucleotide sequence ID" value="NZ_JAGXOE010000041.1"/>
</dbReference>
<name>A0ABS5NFH1_TSUPA</name>
<protein>
    <submittedName>
        <fullName evidence="1">Uncharacterized protein</fullName>
    </submittedName>
</protein>
<evidence type="ECO:0000313" key="2">
    <source>
        <dbReference type="Proteomes" id="UP000676853"/>
    </source>
</evidence>
<accession>A0ABS5NFH1</accession>
<reference evidence="1 2" key="1">
    <citation type="submission" date="2021-04" db="EMBL/GenBank/DDBJ databases">
        <title>Whole genome sequence analysis of a thiophenic sulfur metabolizing bacteria.</title>
        <authorList>
            <person name="Akhtar N."/>
            <person name="Akram J."/>
            <person name="Aslam A."/>
        </authorList>
    </citation>
    <scope>NUCLEOTIDE SEQUENCE [LARGE SCALE GENOMIC DNA]</scope>
    <source>
        <strain evidence="1 2">3OW</strain>
    </source>
</reference>
<keyword evidence="2" id="KW-1185">Reference proteome</keyword>
<gene>
    <name evidence="1" type="ORF">KFZ73_16210</name>
</gene>
<comment type="caution">
    <text evidence="1">The sequence shown here is derived from an EMBL/GenBank/DDBJ whole genome shotgun (WGS) entry which is preliminary data.</text>
</comment>
<dbReference type="Proteomes" id="UP000676853">
    <property type="component" value="Unassembled WGS sequence"/>
</dbReference>
<dbReference type="EMBL" id="JAGXOE010000041">
    <property type="protein sequence ID" value="MBS4102775.1"/>
    <property type="molecule type" value="Genomic_DNA"/>
</dbReference>
<organism evidence="1 2">
    <name type="scientific">Tsukamurella paurometabola</name>
    <name type="common">Corynebacterium paurometabolum</name>
    <dbReference type="NCBI Taxonomy" id="2061"/>
    <lineage>
        <taxon>Bacteria</taxon>
        <taxon>Bacillati</taxon>
        <taxon>Actinomycetota</taxon>
        <taxon>Actinomycetes</taxon>
        <taxon>Mycobacteriales</taxon>
        <taxon>Tsukamurellaceae</taxon>
        <taxon>Tsukamurella</taxon>
    </lineage>
</organism>
<proteinExistence type="predicted"/>
<evidence type="ECO:0000313" key="1">
    <source>
        <dbReference type="EMBL" id="MBS4102775.1"/>
    </source>
</evidence>